<dbReference type="EMBL" id="CCKQ01016133">
    <property type="protein sequence ID" value="CDW88012.1"/>
    <property type="molecule type" value="Genomic_DNA"/>
</dbReference>
<dbReference type="AlphaFoldDB" id="A0A078B480"/>
<reference evidence="2 3" key="1">
    <citation type="submission" date="2014-06" db="EMBL/GenBank/DDBJ databases">
        <authorList>
            <person name="Swart Estienne"/>
        </authorList>
    </citation>
    <scope>NUCLEOTIDE SEQUENCE [LARGE SCALE GENOMIC DNA]</scope>
    <source>
        <strain evidence="2 3">130c</strain>
    </source>
</reference>
<protein>
    <submittedName>
        <fullName evidence="2">Uncharacterized protein</fullName>
    </submittedName>
</protein>
<dbReference type="Proteomes" id="UP000039865">
    <property type="component" value="Unassembled WGS sequence"/>
</dbReference>
<feature type="compositionally biased region" description="Low complexity" evidence="1">
    <location>
        <begin position="729"/>
        <end position="741"/>
    </location>
</feature>
<evidence type="ECO:0000256" key="1">
    <source>
        <dbReference type="SAM" id="MobiDB-lite"/>
    </source>
</evidence>
<feature type="region of interest" description="Disordered" evidence="1">
    <location>
        <begin position="907"/>
        <end position="928"/>
    </location>
</feature>
<gene>
    <name evidence="2" type="primary">Contig3511.g3752</name>
    <name evidence="2" type="ORF">STYLEM_17127</name>
</gene>
<organism evidence="2 3">
    <name type="scientific">Stylonychia lemnae</name>
    <name type="common">Ciliate</name>
    <dbReference type="NCBI Taxonomy" id="5949"/>
    <lineage>
        <taxon>Eukaryota</taxon>
        <taxon>Sar</taxon>
        <taxon>Alveolata</taxon>
        <taxon>Ciliophora</taxon>
        <taxon>Intramacronucleata</taxon>
        <taxon>Spirotrichea</taxon>
        <taxon>Stichotrichia</taxon>
        <taxon>Sporadotrichida</taxon>
        <taxon>Oxytrichidae</taxon>
        <taxon>Stylonychinae</taxon>
        <taxon>Stylonychia</taxon>
    </lineage>
</organism>
<feature type="compositionally biased region" description="Polar residues" evidence="1">
    <location>
        <begin position="910"/>
        <end position="920"/>
    </location>
</feature>
<feature type="compositionally biased region" description="Polar residues" evidence="1">
    <location>
        <begin position="760"/>
        <end position="785"/>
    </location>
</feature>
<proteinExistence type="predicted"/>
<accession>A0A078B480</accession>
<evidence type="ECO:0000313" key="3">
    <source>
        <dbReference type="Proteomes" id="UP000039865"/>
    </source>
</evidence>
<name>A0A078B480_STYLE</name>
<feature type="compositionally biased region" description="Low complexity" evidence="1">
    <location>
        <begin position="404"/>
        <end position="414"/>
    </location>
</feature>
<evidence type="ECO:0000313" key="2">
    <source>
        <dbReference type="EMBL" id="CDW88012.1"/>
    </source>
</evidence>
<dbReference type="InParanoid" id="A0A078B480"/>
<feature type="region of interest" description="Disordered" evidence="1">
    <location>
        <begin position="394"/>
        <end position="420"/>
    </location>
</feature>
<feature type="compositionally biased region" description="Polar residues" evidence="1">
    <location>
        <begin position="711"/>
        <end position="728"/>
    </location>
</feature>
<sequence length="1054" mass="122471">MQGKKRDSVQHNKVVVNKIALFSESTEEDQQEPKNYTILRKSQIVLPPPLIRRNNINLTALKISNADIFNKSNLGPQSGTIRSNTQNMKSYLQLPSCPNSPYNKRRVSKAERFMMETSILIQEQIENIQKQMLMNENNNKTYKESFQSSPKHLEGIIEETFGDYKMQSPGFSPSNRDKFKNIKPKIDSRNELPLSNNFKRPQNLVDKVLEKEEGFFSQKSRSPAMMSQLDQEQDLKYQQQSINRKSLANTRLSVSQIWDSTTNIERRKTIFGRFSGTELSNIQNQQMNFSKLVQNGDQSFQNQVQQQTKKPLIRLESMMLMPNIDLFDQKTTKNLSTNINLSPIKNFNQRDILTPSSKDNLFNLTKIEDLQSPVSKKDVSRKLQLDLTQLSGEKEKKVKKQKLSEQLSSPKKSQVATPSLNSLNLKDKFEEALGKQVGKMADIKQKEQIMNLGRNEMDVIEYWKQKNEGKIVKLDPEAHKQIESDNFKKEMLMRKGLNKEYEEEFKLLQISKQFERRNQNQNPISKLNKDQVMSSLMATFTNKTYLKQLKKSNNEMERSLNQIGLSYDAYKSLASHLCKFYNFTSERKTLIQRNKEKNQQETMREISDKIQDRVREQGEDGEKFNQLMIEIQRIARGNEIDFSEQSTHITTQRSHMQKSPDFSNSVINSTGNNKHFHIADNIQFKKIMKLLNDWYEAKEPQPGLHLRNHGHSTPISQTPQSVSASARDSISNNSTSSNQNSVKQKRKHQQSPQFRIGAQSAKSSRSQGKSQNVYTSNNPTFSNKQSDQEIQEFSKYINSLLMKSSDKFIKKRYNAFLAKNKKSQKTPDFFKRMEEDQRNRNMAIQVINTMKESGDQYKVSRLKKLSQLTNFVKQRSELSPNGEHAVSMIDLIRLKLDEKIKRQVKKKKTNFLSSQPSSVRDSPKQSIRKHSFSNNHVKTMANVKINLEQLDQSSSSNGDEGNDSVPIIKRDTKAIIQQLKDKRISHQNVKKSVNFDFLIDRDTRYFSEKKAYRDHQISLIHLRNANPIDELIQNIDREVNRKQLQKFNFKIAHR</sequence>
<feature type="region of interest" description="Disordered" evidence="1">
    <location>
        <begin position="702"/>
        <end position="787"/>
    </location>
</feature>
<keyword evidence="3" id="KW-1185">Reference proteome</keyword>